<accession>A0A140SSV8</accession>
<evidence type="ECO:0000256" key="8">
    <source>
        <dbReference type="ARBA" id="ARBA00022927"/>
    </source>
</evidence>
<evidence type="ECO:0000256" key="4">
    <source>
        <dbReference type="ARBA" id="ARBA00022448"/>
    </source>
</evidence>
<dbReference type="AlphaFoldDB" id="A0A140SSV8"/>
<evidence type="ECO:0000256" key="1">
    <source>
        <dbReference type="ARBA" id="ARBA00004413"/>
    </source>
</evidence>
<name>A0A140SSV8_PROSM</name>
<dbReference type="GO" id="GO:0044781">
    <property type="term" value="P:bacterial-type flagellum organization"/>
    <property type="evidence" value="ECO:0007669"/>
    <property type="project" value="UniProtKB-KW"/>
</dbReference>
<dbReference type="GO" id="GO:0005886">
    <property type="term" value="C:plasma membrane"/>
    <property type="evidence" value="ECO:0007669"/>
    <property type="project" value="UniProtKB-SubCell"/>
</dbReference>
<evidence type="ECO:0000256" key="5">
    <source>
        <dbReference type="ARBA" id="ARBA00022475"/>
    </source>
</evidence>
<dbReference type="InterPro" id="IPR052570">
    <property type="entry name" value="FliJ"/>
</dbReference>
<keyword evidence="6 11" id="KW-0145">Chemotaxis</keyword>
<keyword evidence="7 11" id="KW-1005">Bacterial flagellum biogenesis</keyword>
<evidence type="ECO:0000256" key="12">
    <source>
        <dbReference type="SAM" id="Coils"/>
    </source>
</evidence>
<reference evidence="14" key="2">
    <citation type="submission" date="2012-04" db="EMBL/GenBank/DDBJ databases">
        <title>Complete genome sequence of Providencia stuartii clinical isolate MRSN 2154.</title>
        <authorList>
            <person name="Clifford R.J."/>
            <person name="Hang J."/>
            <person name="Riley M.C."/>
            <person name="Onmus-Leone F."/>
            <person name="Kuschner R.A."/>
            <person name="Lesho E.P."/>
            <person name="Waterman P.E."/>
        </authorList>
    </citation>
    <scope>NUCLEOTIDE SEQUENCE [LARGE SCALE GENOMIC DNA]</scope>
    <source>
        <strain evidence="14">MRSN 2154</strain>
    </source>
</reference>
<dbReference type="HOGENOM" id="CLU_119965_2_1_6"/>
<comment type="subcellular location">
    <subcellularLocation>
        <location evidence="1">Cell membrane</location>
        <topology evidence="1">Peripheral membrane protein</topology>
        <orientation evidence="1">Cytoplasmic side</orientation>
    </subcellularLocation>
</comment>
<evidence type="ECO:0000256" key="3">
    <source>
        <dbReference type="ARBA" id="ARBA00020392"/>
    </source>
</evidence>
<evidence type="ECO:0000313" key="14">
    <source>
        <dbReference type="Proteomes" id="UP000005012"/>
    </source>
</evidence>
<dbReference type="OrthoDB" id="6465096at2"/>
<dbReference type="EMBL" id="CP003488">
    <property type="protein sequence ID" value="AFH95477.1"/>
    <property type="molecule type" value="Genomic_DNA"/>
</dbReference>
<comment type="similarity">
    <text evidence="2 11">Belongs to the FliJ family.</text>
</comment>
<evidence type="ECO:0000256" key="6">
    <source>
        <dbReference type="ARBA" id="ARBA00022500"/>
    </source>
</evidence>
<keyword evidence="13" id="KW-0966">Cell projection</keyword>
<dbReference type="GO" id="GO:0071973">
    <property type="term" value="P:bacterial-type flagellum-dependent cell motility"/>
    <property type="evidence" value="ECO:0007669"/>
    <property type="project" value="InterPro"/>
</dbReference>
<comment type="function">
    <text evidence="11">Flagellar protein that affects chemotactic events.</text>
</comment>
<gene>
    <name evidence="13" type="primary">fliJ</name>
    <name evidence="13" type="ordered locus">S70_18375</name>
</gene>
<keyword evidence="4 11" id="KW-0813">Transport</keyword>
<dbReference type="InterPro" id="IPR018006">
    <property type="entry name" value="Flag_FliJ_proteobac"/>
</dbReference>
<keyword evidence="8 11" id="KW-0653">Protein transport</keyword>
<reference evidence="13 14" key="1">
    <citation type="journal article" date="2012" name="J. Bacteriol.">
        <title>Complete Genome Sequence of Providencia stuartii Clinical Isolate MRSN 2154.</title>
        <authorList>
            <person name="Clifford R.J."/>
            <person name="Hang J."/>
            <person name="Riley M.C."/>
            <person name="Onmus-Leone F."/>
            <person name="Kuschner R.A."/>
            <person name="Lesho E.P."/>
            <person name="Waterman P.E."/>
        </authorList>
    </citation>
    <scope>NUCLEOTIDE SEQUENCE [LARGE SCALE GENOMIC DNA]</scope>
    <source>
        <strain evidence="13 14">MRSN 2154</strain>
    </source>
</reference>
<keyword evidence="9 11" id="KW-0472">Membrane</keyword>
<dbReference type="Proteomes" id="UP000005012">
    <property type="component" value="Chromosome"/>
</dbReference>
<evidence type="ECO:0000313" key="13">
    <source>
        <dbReference type="EMBL" id="AFH95477.1"/>
    </source>
</evidence>
<sequence>MSKNNALDTLLSLAVEASEEAAKVLAQVRQTQVQMTQQLNMLENYQAEYRQKLNQTLHSGIDADKWQNYQQFLVTLELTIEQQQQQLSLWEQRVSEANRHWQEKQQRVNAFDTLIQRAEQTKNQRLNRLEQKQMDEYAQRAMLRRNQ</sequence>
<evidence type="ECO:0000256" key="11">
    <source>
        <dbReference type="PIRNR" id="PIRNR019404"/>
    </source>
</evidence>
<protein>
    <recommendedName>
        <fullName evidence="3 11">Flagellar FliJ protein</fullName>
    </recommendedName>
</protein>
<dbReference type="GO" id="GO:0006935">
    <property type="term" value="P:chemotaxis"/>
    <property type="evidence" value="ECO:0007669"/>
    <property type="project" value="UniProtKB-UniRule"/>
</dbReference>
<dbReference type="Pfam" id="PF02050">
    <property type="entry name" value="FliJ"/>
    <property type="match status" value="1"/>
</dbReference>
<keyword evidence="13" id="KW-0282">Flagellum</keyword>
<dbReference type="GeneID" id="93519799"/>
<dbReference type="GO" id="GO:0003774">
    <property type="term" value="F:cytoskeletal motor activity"/>
    <property type="evidence" value="ECO:0007669"/>
    <property type="project" value="UniProtKB-UniRule"/>
</dbReference>
<dbReference type="InterPro" id="IPR012823">
    <property type="entry name" value="Flagell_FliJ"/>
</dbReference>
<dbReference type="PATRIC" id="fig|1157951.4.peg.3686"/>
<dbReference type="GO" id="GO:0009288">
    <property type="term" value="C:bacterial-type flagellum"/>
    <property type="evidence" value="ECO:0007669"/>
    <property type="project" value="UniProtKB-UniRule"/>
</dbReference>
<dbReference type="PANTHER" id="PTHR38786">
    <property type="entry name" value="FLAGELLAR FLIJ PROTEIN"/>
    <property type="match status" value="1"/>
</dbReference>
<evidence type="ECO:0000256" key="2">
    <source>
        <dbReference type="ARBA" id="ARBA00010004"/>
    </source>
</evidence>
<feature type="coiled-coil region" evidence="12">
    <location>
        <begin position="28"/>
        <end position="135"/>
    </location>
</feature>
<dbReference type="PANTHER" id="PTHR38786:SF1">
    <property type="entry name" value="FLAGELLAR FLIJ PROTEIN"/>
    <property type="match status" value="1"/>
</dbReference>
<dbReference type="RefSeq" id="WP_004918676.1">
    <property type="nucleotide sequence ID" value="NC_017731.1"/>
</dbReference>
<keyword evidence="10 11" id="KW-1006">Bacterial flagellum protein export</keyword>
<keyword evidence="5 11" id="KW-1003">Cell membrane</keyword>
<evidence type="ECO:0000256" key="10">
    <source>
        <dbReference type="ARBA" id="ARBA00023225"/>
    </source>
</evidence>
<dbReference type="KEGG" id="psi:S70_18375"/>
<evidence type="ECO:0000256" key="9">
    <source>
        <dbReference type="ARBA" id="ARBA00023136"/>
    </source>
</evidence>
<keyword evidence="12" id="KW-0175">Coiled coil</keyword>
<evidence type="ECO:0000256" key="7">
    <source>
        <dbReference type="ARBA" id="ARBA00022795"/>
    </source>
</evidence>
<dbReference type="PRINTS" id="PR01004">
    <property type="entry name" value="FLGFLIJ"/>
</dbReference>
<proteinExistence type="inferred from homology"/>
<keyword evidence="13" id="KW-0969">Cilium</keyword>
<organism evidence="13 14">
    <name type="scientific">Providencia stuartii (strain MRSN 2154)</name>
    <dbReference type="NCBI Taxonomy" id="1157951"/>
    <lineage>
        <taxon>Bacteria</taxon>
        <taxon>Pseudomonadati</taxon>
        <taxon>Pseudomonadota</taxon>
        <taxon>Gammaproteobacteria</taxon>
        <taxon>Enterobacterales</taxon>
        <taxon>Morganellaceae</taxon>
        <taxon>Providencia</taxon>
    </lineage>
</organism>
<dbReference type="NCBIfam" id="TIGR02473">
    <property type="entry name" value="flagell_FliJ"/>
    <property type="match status" value="1"/>
</dbReference>
<dbReference type="Gene3D" id="1.10.287.1700">
    <property type="match status" value="1"/>
</dbReference>
<dbReference type="PIRSF" id="PIRSF019404">
    <property type="entry name" value="FliJ"/>
    <property type="match status" value="1"/>
</dbReference>
<dbReference type="InterPro" id="IPR053716">
    <property type="entry name" value="Flag_assembly_chemotaxis_eff"/>
</dbReference>
<dbReference type="GO" id="GO:0015031">
    <property type="term" value="P:protein transport"/>
    <property type="evidence" value="ECO:0007669"/>
    <property type="project" value="UniProtKB-UniRule"/>
</dbReference>